<proteinExistence type="predicted"/>
<sequence length="259" mass="27687">MILPPGGGSETHCDGEVTWRSTGYAAHKGYIAAAEVRQCVETGGSGVLSPLIAHFASVRPMRTRAELTTRGHDLARRDISHGSMPSPAIATAPREWDLWLLCLHTAVGVRARSVIASLSSVNSVSFVMGRRTLTSCPLRRAFASQGNLGLAAALAAGPSLWSGSNESSKQEQTLSERCFSPVGRWRLTVVVTAGMHFPSSRRVVESALADARLGRGNDFLALDSRLRRIQTRPQAGIEAAAIKASRIKSQTLGELSCRA</sequence>
<name>A0A8H6MTS9_9PEZI</name>
<evidence type="ECO:0000313" key="2">
    <source>
        <dbReference type="Proteomes" id="UP000652219"/>
    </source>
</evidence>
<dbReference type="Proteomes" id="UP000652219">
    <property type="component" value="Unassembled WGS sequence"/>
</dbReference>
<dbReference type="EMBL" id="WIGN01000113">
    <property type="protein sequence ID" value="KAF6808712.1"/>
    <property type="molecule type" value="Genomic_DNA"/>
</dbReference>
<reference evidence="1 2" key="1">
    <citation type="journal article" date="2020" name="Phytopathology">
        <title>Genome Sequence Resources of Colletotrichum truncatum, C. plurivorum, C. musicola, and C. sojae: Four Species Pathogenic to Soybean (Glycine max).</title>
        <authorList>
            <person name="Rogerio F."/>
            <person name="Boufleur T.R."/>
            <person name="Ciampi-Guillardi M."/>
            <person name="Sukno S.A."/>
            <person name="Thon M.R."/>
            <person name="Massola Junior N.S."/>
            <person name="Baroncelli R."/>
        </authorList>
    </citation>
    <scope>NUCLEOTIDE SEQUENCE [LARGE SCALE GENOMIC DNA]</scope>
    <source>
        <strain evidence="1 2">LFN0009</strain>
    </source>
</reference>
<keyword evidence="2" id="KW-1185">Reference proteome</keyword>
<organism evidence="1 2">
    <name type="scientific">Colletotrichum sojae</name>
    <dbReference type="NCBI Taxonomy" id="2175907"/>
    <lineage>
        <taxon>Eukaryota</taxon>
        <taxon>Fungi</taxon>
        <taxon>Dikarya</taxon>
        <taxon>Ascomycota</taxon>
        <taxon>Pezizomycotina</taxon>
        <taxon>Sordariomycetes</taxon>
        <taxon>Hypocreomycetidae</taxon>
        <taxon>Glomerellales</taxon>
        <taxon>Glomerellaceae</taxon>
        <taxon>Colletotrichum</taxon>
        <taxon>Colletotrichum orchidearum species complex</taxon>
    </lineage>
</organism>
<gene>
    <name evidence="1" type="ORF">CSOJ01_07384</name>
</gene>
<comment type="caution">
    <text evidence="1">The sequence shown here is derived from an EMBL/GenBank/DDBJ whole genome shotgun (WGS) entry which is preliminary data.</text>
</comment>
<accession>A0A8H6MTS9</accession>
<dbReference type="AlphaFoldDB" id="A0A8H6MTS9"/>
<evidence type="ECO:0000313" key="1">
    <source>
        <dbReference type="EMBL" id="KAF6808712.1"/>
    </source>
</evidence>
<protein>
    <submittedName>
        <fullName evidence="1">Uncharacterized protein</fullName>
    </submittedName>
</protein>